<reference evidence="2 3" key="1">
    <citation type="submission" date="2016-07" db="EMBL/GenBank/DDBJ databases">
        <title>Draft Genome Sequence of Methylophaga muralis Bur 1.</title>
        <authorList>
            <person name="Vasilenko O.V."/>
            <person name="Doronina N.V."/>
            <person name="Shmareva M.N."/>
            <person name="Tarlachkov S.V."/>
            <person name="Mustakhimov I."/>
            <person name="Trotsenko Y.A."/>
        </authorList>
    </citation>
    <scope>NUCLEOTIDE SEQUENCE [LARGE SCALE GENOMIC DNA]</scope>
    <source>
        <strain evidence="2 3">Bur 1</strain>
    </source>
</reference>
<accession>A0A1E3GT63</accession>
<keyword evidence="2" id="KW-0413">Isomerase</keyword>
<feature type="domain" description="Pseudouridine synthase RsuA/RluA-like" evidence="1">
    <location>
        <begin position="94"/>
        <end position="229"/>
    </location>
</feature>
<dbReference type="InterPro" id="IPR050188">
    <property type="entry name" value="RluA_PseudoU_synthase"/>
</dbReference>
<dbReference type="GO" id="GO:0006396">
    <property type="term" value="P:RNA processing"/>
    <property type="evidence" value="ECO:0007669"/>
    <property type="project" value="UniProtKB-ARBA"/>
</dbReference>
<evidence type="ECO:0000313" key="2">
    <source>
        <dbReference type="EMBL" id="ODN66746.1"/>
    </source>
</evidence>
<name>A0A1E3GT63_9GAMM</name>
<dbReference type="GO" id="GO:0003723">
    <property type="term" value="F:RNA binding"/>
    <property type="evidence" value="ECO:0007669"/>
    <property type="project" value="InterPro"/>
</dbReference>
<dbReference type="CDD" id="cd02869">
    <property type="entry name" value="PseudoU_synth_RluA_like"/>
    <property type="match status" value="1"/>
</dbReference>
<dbReference type="RefSeq" id="WP_069296034.1">
    <property type="nucleotide sequence ID" value="NZ_MCRI01000014.1"/>
</dbReference>
<dbReference type="Pfam" id="PF00849">
    <property type="entry name" value="PseudoU_synth_2"/>
    <property type="match status" value="1"/>
</dbReference>
<dbReference type="EMBL" id="MCRI01000014">
    <property type="protein sequence ID" value="ODN66746.1"/>
    <property type="molecule type" value="Genomic_DNA"/>
</dbReference>
<dbReference type="Gene3D" id="3.30.2350.10">
    <property type="entry name" value="Pseudouridine synthase"/>
    <property type="match status" value="1"/>
</dbReference>
<dbReference type="EC" id="5.4.99.23" evidence="2"/>
<dbReference type="STRING" id="291169.A9E74_01573"/>
<dbReference type="PANTHER" id="PTHR21600">
    <property type="entry name" value="MITOCHONDRIAL RNA PSEUDOURIDINE SYNTHASE"/>
    <property type="match status" value="1"/>
</dbReference>
<proteinExistence type="predicted"/>
<dbReference type="Proteomes" id="UP000094379">
    <property type="component" value="Unassembled WGS sequence"/>
</dbReference>
<evidence type="ECO:0000259" key="1">
    <source>
        <dbReference type="Pfam" id="PF00849"/>
    </source>
</evidence>
<organism evidence="2 3">
    <name type="scientific">Methylophaga muralis</name>
    <dbReference type="NCBI Taxonomy" id="291169"/>
    <lineage>
        <taxon>Bacteria</taxon>
        <taxon>Pseudomonadati</taxon>
        <taxon>Pseudomonadota</taxon>
        <taxon>Gammaproteobacteria</taxon>
        <taxon>Thiotrichales</taxon>
        <taxon>Piscirickettsiaceae</taxon>
        <taxon>Methylophaga</taxon>
    </lineage>
</organism>
<dbReference type="GO" id="GO:0160140">
    <property type="term" value="F:23S rRNA pseudouridine(1911/1915/1917) synthase activity"/>
    <property type="evidence" value="ECO:0007669"/>
    <property type="project" value="UniProtKB-EC"/>
</dbReference>
<protein>
    <submittedName>
        <fullName evidence="2">Ribosomal large subunit pseudouridine synthase D</fullName>
        <ecNumber evidence="2">5.4.99.23</ecNumber>
    </submittedName>
</protein>
<sequence>MSDQSVRFELKIPVQQGSANAIDLLAERCELSRQQIKLAMSKGAVWIQKGKRTQRLRRATKTLAPGEVLSIHYDKRLLDQIPAEPQLLHDFGVYSVWFKPAGMLAQGTEWGDHCSLLRVSELAFAKPRQSFLVQRLDREAFGLMIIAHQQNAAAQLSTLFQQRKIEKHYEIQVDGDVKWQKLTVNSPLDGKHAVSHFEKRAYDAEQNRTQLAVSIETGRMHQIRRHCASIGHPVTGDSRYGKKTAEGLQLKASRLAFDCPITHKKQIFSC</sequence>
<comment type="caution">
    <text evidence="2">The sequence shown here is derived from an EMBL/GenBank/DDBJ whole genome shotgun (WGS) entry which is preliminary data.</text>
</comment>
<dbReference type="GO" id="GO:0001522">
    <property type="term" value="P:pseudouridine synthesis"/>
    <property type="evidence" value="ECO:0007669"/>
    <property type="project" value="InterPro"/>
</dbReference>
<keyword evidence="3" id="KW-1185">Reference proteome</keyword>
<dbReference type="InterPro" id="IPR020103">
    <property type="entry name" value="PsdUridine_synth_cat_dom_sf"/>
</dbReference>
<dbReference type="PATRIC" id="fig|291169.3.peg.1581"/>
<gene>
    <name evidence="2" type="primary">rluD_2</name>
    <name evidence="2" type="ORF">A9E74_01573</name>
</gene>
<evidence type="ECO:0000313" key="3">
    <source>
        <dbReference type="Proteomes" id="UP000094379"/>
    </source>
</evidence>
<dbReference type="InterPro" id="IPR006145">
    <property type="entry name" value="PsdUridine_synth_RsuA/RluA"/>
</dbReference>
<dbReference type="SUPFAM" id="SSF55120">
    <property type="entry name" value="Pseudouridine synthase"/>
    <property type="match status" value="1"/>
</dbReference>
<dbReference type="AlphaFoldDB" id="A0A1E3GT63"/>